<protein>
    <submittedName>
        <fullName evidence="1">Uridine kinase</fullName>
    </submittedName>
</protein>
<dbReference type="InterPro" id="IPR027417">
    <property type="entry name" value="P-loop_NTPase"/>
</dbReference>
<dbReference type="EMBL" id="BAAALS010000001">
    <property type="protein sequence ID" value="GAA1734846.1"/>
    <property type="molecule type" value="Genomic_DNA"/>
</dbReference>
<keyword evidence="1" id="KW-0418">Kinase</keyword>
<dbReference type="PRINTS" id="PR00988">
    <property type="entry name" value="URIDINKINASE"/>
</dbReference>
<dbReference type="SUPFAM" id="SSF52540">
    <property type="entry name" value="P-loop containing nucleoside triphosphate hydrolases"/>
    <property type="match status" value="1"/>
</dbReference>
<dbReference type="GO" id="GO:0016301">
    <property type="term" value="F:kinase activity"/>
    <property type="evidence" value="ECO:0007669"/>
    <property type="project" value="UniProtKB-KW"/>
</dbReference>
<keyword evidence="2" id="KW-1185">Reference proteome</keyword>
<sequence length="203" mass="21858">MEPRIARVVLLAGPSGSGKSYIARKTGLPVLALDDFYKDGDDPTLPTVGCAVDWDDPASWHHDAALAAIATICAGRACDVPIYAIGADRCVGHRRFELGGAPLFVAEGIFAAELVADCARLGLLAGAYSLRRPRTVTYLRRLARDLSEKRKPPALLVRRGYALMRAEPGISDRQRDLGARPASGRRILREVAAMTRAPSRTPA</sequence>
<evidence type="ECO:0000313" key="2">
    <source>
        <dbReference type="Proteomes" id="UP001500655"/>
    </source>
</evidence>
<gene>
    <name evidence="1" type="ORF">GCM10009681_01290</name>
</gene>
<dbReference type="Proteomes" id="UP001500655">
    <property type="component" value="Unassembled WGS sequence"/>
</dbReference>
<reference evidence="1 2" key="1">
    <citation type="journal article" date="2019" name="Int. J. Syst. Evol. Microbiol.">
        <title>The Global Catalogue of Microorganisms (GCM) 10K type strain sequencing project: providing services to taxonomists for standard genome sequencing and annotation.</title>
        <authorList>
            <consortium name="The Broad Institute Genomics Platform"/>
            <consortium name="The Broad Institute Genome Sequencing Center for Infectious Disease"/>
            <person name="Wu L."/>
            <person name="Ma J."/>
        </authorList>
    </citation>
    <scope>NUCLEOTIDE SEQUENCE [LARGE SCALE GENOMIC DNA]</scope>
    <source>
        <strain evidence="1 2">JCM 13249</strain>
    </source>
</reference>
<accession>A0ABN2JPY9</accession>
<proteinExistence type="predicted"/>
<evidence type="ECO:0000313" key="1">
    <source>
        <dbReference type="EMBL" id="GAA1734846.1"/>
    </source>
</evidence>
<comment type="caution">
    <text evidence="1">The sequence shown here is derived from an EMBL/GenBank/DDBJ whole genome shotgun (WGS) entry which is preliminary data.</text>
</comment>
<organism evidence="1 2">
    <name type="scientific">Luedemannella helvata</name>
    <dbReference type="NCBI Taxonomy" id="349315"/>
    <lineage>
        <taxon>Bacteria</taxon>
        <taxon>Bacillati</taxon>
        <taxon>Actinomycetota</taxon>
        <taxon>Actinomycetes</taxon>
        <taxon>Micromonosporales</taxon>
        <taxon>Micromonosporaceae</taxon>
        <taxon>Luedemannella</taxon>
    </lineage>
</organism>
<dbReference type="Gene3D" id="3.40.50.300">
    <property type="entry name" value="P-loop containing nucleotide triphosphate hydrolases"/>
    <property type="match status" value="1"/>
</dbReference>
<name>A0ABN2JPY9_9ACTN</name>
<keyword evidence="1" id="KW-0808">Transferase</keyword>